<dbReference type="RefSeq" id="WP_133671106.1">
    <property type="nucleotide sequence ID" value="NZ_SNZW01000001.1"/>
</dbReference>
<name>A0A4R7DK09_9FLAO</name>
<dbReference type="EMBL" id="SNZW01000001">
    <property type="protein sequence ID" value="TDS20871.1"/>
    <property type="molecule type" value="Genomic_DNA"/>
</dbReference>
<keyword evidence="1" id="KW-0812">Transmembrane</keyword>
<organism evidence="2 3">
    <name type="scientific">Maribacter caenipelagi</name>
    <dbReference type="NCBI Taxonomy" id="1447781"/>
    <lineage>
        <taxon>Bacteria</taxon>
        <taxon>Pseudomonadati</taxon>
        <taxon>Bacteroidota</taxon>
        <taxon>Flavobacteriia</taxon>
        <taxon>Flavobacteriales</taxon>
        <taxon>Flavobacteriaceae</taxon>
        <taxon>Maribacter</taxon>
    </lineage>
</organism>
<evidence type="ECO:0008006" key="4">
    <source>
        <dbReference type="Google" id="ProtNLM"/>
    </source>
</evidence>
<keyword evidence="1" id="KW-1133">Transmembrane helix</keyword>
<sequence length="430" mass="47885">MIIARKVKAGALQFVLFVGAIVAVLLMSFLLLTYTHQHFEKKTDVLVEVLRRTNYGIDASLKFDFQIGEKYTVVKEEDIPITTTVEREFWGVFEKRKSLAVHGNTSYTKTVLIGGQEQEELPALYLNNHQRPMIIAGNAKITGNAFLPEQGLKMGNINGNSYNRNELLYGRRFRSDSVLPKLSLDLKGQIDVLTNTNFIPQGEIIHRLSSEGIKNSFNNETIIYKDRAVRLQNIQLTGNVIIVASSKIIVEASAQLTDVVLMAPEIEIQKGVVGTFQAIATESIYVGKKCNLFYPSALVVKKKKSFQGSGLANNKATVNQTPTIHLNESVNVKGYVMVIDDNTTKQYTPSVKIETGAKVIGEVYCTKNVELKGSVDGTIYTDGFIALENGSVYQNHIYNGIINSTQLSEKYVGLLLASRVENKEVMKWLY</sequence>
<evidence type="ECO:0000313" key="3">
    <source>
        <dbReference type="Proteomes" id="UP000295274"/>
    </source>
</evidence>
<accession>A0A4R7DK09</accession>
<dbReference type="Proteomes" id="UP000295274">
    <property type="component" value="Unassembled WGS sequence"/>
</dbReference>
<evidence type="ECO:0000313" key="2">
    <source>
        <dbReference type="EMBL" id="TDS20871.1"/>
    </source>
</evidence>
<keyword evidence="1" id="KW-0472">Membrane</keyword>
<proteinExistence type="predicted"/>
<evidence type="ECO:0000256" key="1">
    <source>
        <dbReference type="SAM" id="Phobius"/>
    </source>
</evidence>
<dbReference type="OrthoDB" id="1004942at2"/>
<keyword evidence="3" id="KW-1185">Reference proteome</keyword>
<comment type="caution">
    <text evidence="2">The sequence shown here is derived from an EMBL/GenBank/DDBJ whole genome shotgun (WGS) entry which is preliminary data.</text>
</comment>
<gene>
    <name evidence="2" type="ORF">DFQ03_0127</name>
</gene>
<dbReference type="AlphaFoldDB" id="A0A4R7DK09"/>
<reference evidence="2 3" key="1">
    <citation type="submission" date="2019-03" db="EMBL/GenBank/DDBJ databases">
        <title>Genomic Encyclopedia of Type Strains, Phase III (KMG-III): the genomes of soil and plant-associated and newly described type strains.</title>
        <authorList>
            <person name="Whitman W."/>
        </authorList>
    </citation>
    <scope>NUCLEOTIDE SEQUENCE [LARGE SCALE GENOMIC DNA]</scope>
    <source>
        <strain evidence="2 3">CECT 8455</strain>
    </source>
</reference>
<protein>
    <recommendedName>
        <fullName evidence="4">Cytoskeletal protein CcmA (Bactofilin family)</fullName>
    </recommendedName>
</protein>
<feature type="transmembrane region" description="Helical" evidence="1">
    <location>
        <begin position="12"/>
        <end position="34"/>
    </location>
</feature>